<dbReference type="PANTHER" id="PTHR48081">
    <property type="entry name" value="AB HYDROLASE SUPERFAMILY PROTEIN C4A8.06C"/>
    <property type="match status" value="1"/>
</dbReference>
<dbReference type="AlphaFoldDB" id="A0AA40CE73"/>
<comment type="caution">
    <text evidence="4">The sequence shown here is derived from an EMBL/GenBank/DDBJ whole genome shotgun (WGS) entry which is preliminary data.</text>
</comment>
<feature type="domain" description="Alpha/beta hydrolase fold-3" evidence="3">
    <location>
        <begin position="129"/>
        <end position="349"/>
    </location>
</feature>
<evidence type="ECO:0000259" key="3">
    <source>
        <dbReference type="Pfam" id="PF07859"/>
    </source>
</evidence>
<keyword evidence="5" id="KW-1185">Reference proteome</keyword>
<dbReference type="Gene3D" id="3.40.50.1820">
    <property type="entry name" value="alpha/beta hydrolase"/>
    <property type="match status" value="1"/>
</dbReference>
<dbReference type="SUPFAM" id="SSF53474">
    <property type="entry name" value="alpha/beta-Hydrolases"/>
    <property type="match status" value="1"/>
</dbReference>
<dbReference type="EMBL" id="JAULSU010000001">
    <property type="protein sequence ID" value="KAK0634133.1"/>
    <property type="molecule type" value="Genomic_DNA"/>
</dbReference>
<accession>A0AA40CE73</accession>
<evidence type="ECO:0000313" key="4">
    <source>
        <dbReference type="EMBL" id="KAK0634133.1"/>
    </source>
</evidence>
<feature type="transmembrane region" description="Helical" evidence="2">
    <location>
        <begin position="15"/>
        <end position="34"/>
    </location>
</feature>
<dbReference type="Pfam" id="PF07859">
    <property type="entry name" value="Abhydrolase_3"/>
    <property type="match status" value="1"/>
</dbReference>
<gene>
    <name evidence="4" type="ORF">B0T14DRAFT_534087</name>
</gene>
<dbReference type="PANTHER" id="PTHR48081:SF18">
    <property type="entry name" value="ALPHA_BETA HYDROLASE FOLD-3 DOMAIN-CONTAINING PROTEIN"/>
    <property type="match status" value="1"/>
</dbReference>
<evidence type="ECO:0000256" key="2">
    <source>
        <dbReference type="SAM" id="Phobius"/>
    </source>
</evidence>
<name>A0AA40CE73_9PEZI</name>
<evidence type="ECO:0000313" key="5">
    <source>
        <dbReference type="Proteomes" id="UP001175000"/>
    </source>
</evidence>
<keyword evidence="1 4" id="KW-0378">Hydrolase</keyword>
<sequence>MSKVQSPSSAAELSLLDWASFAVAIPIFLLRWLASFTFQNHGVLHWRQKLALTFLRTQRASFSTPTLRWSVRRIPTHAAIAQYCQKHNIPHQSITLPPETTTYHPDHSVPQPTLHTITPSNSNVNGPTLFYIHGGGYVNPLRANAHMPFILACAASTNPSCSQAIILEYSLAPEHPYPSQLVQSLAALRYLLDDLSILPDTIILAGDSAGGQLIGAIFAHIVKPCPYFPRLTLNKERGERFRAAVLVSPFTRLPKDWRTGSYKSNEKRDYLTWAQVERFKEDWGADDTEVWANLCGLEEENGIWEGVFEGEGRLVENVLVTVGTAEVFLDDIREFATECVGAEVVKVRRGEGVEGVKWKRLVLVECEDEAHVQVALDMVMGYKGGSMMRTVTGWLTSLSVGAAETPSGRRAVVG</sequence>
<dbReference type="Proteomes" id="UP001175000">
    <property type="component" value="Unassembled WGS sequence"/>
</dbReference>
<proteinExistence type="predicted"/>
<evidence type="ECO:0000256" key="1">
    <source>
        <dbReference type="ARBA" id="ARBA00022801"/>
    </source>
</evidence>
<reference evidence="4" key="1">
    <citation type="submission" date="2023-06" db="EMBL/GenBank/DDBJ databases">
        <title>Genome-scale phylogeny and comparative genomics of the fungal order Sordariales.</title>
        <authorList>
            <consortium name="Lawrence Berkeley National Laboratory"/>
            <person name="Hensen N."/>
            <person name="Bonometti L."/>
            <person name="Westerberg I."/>
            <person name="Brannstrom I.O."/>
            <person name="Guillou S."/>
            <person name="Cros-Aarteil S."/>
            <person name="Calhoun S."/>
            <person name="Haridas S."/>
            <person name="Kuo A."/>
            <person name="Mondo S."/>
            <person name="Pangilinan J."/>
            <person name="Riley R."/>
            <person name="Labutti K."/>
            <person name="Andreopoulos B."/>
            <person name="Lipzen A."/>
            <person name="Chen C."/>
            <person name="Yanf M."/>
            <person name="Daum C."/>
            <person name="Ng V."/>
            <person name="Clum A."/>
            <person name="Steindorff A."/>
            <person name="Ohm R."/>
            <person name="Martin F."/>
            <person name="Silar P."/>
            <person name="Natvig D."/>
            <person name="Lalanne C."/>
            <person name="Gautier V."/>
            <person name="Ament-Velasquez S.L."/>
            <person name="Kruys A."/>
            <person name="Hutchinson M.I."/>
            <person name="Powell A.J."/>
            <person name="Barry K."/>
            <person name="Miller A.N."/>
            <person name="Grigoriev I.V."/>
            <person name="Debuchy R."/>
            <person name="Gladieux P."/>
            <person name="Thoren M.H."/>
            <person name="Johannesson H."/>
        </authorList>
    </citation>
    <scope>NUCLEOTIDE SEQUENCE</scope>
    <source>
        <strain evidence="4">CBS 606.72</strain>
    </source>
</reference>
<dbReference type="InterPro" id="IPR013094">
    <property type="entry name" value="AB_hydrolase_3"/>
</dbReference>
<protein>
    <submittedName>
        <fullName evidence="4">Alpha/Beta hydrolase protein</fullName>
    </submittedName>
</protein>
<dbReference type="GO" id="GO:0016787">
    <property type="term" value="F:hydrolase activity"/>
    <property type="evidence" value="ECO:0007669"/>
    <property type="project" value="UniProtKB-KW"/>
</dbReference>
<keyword evidence="2" id="KW-0472">Membrane</keyword>
<keyword evidence="2" id="KW-0812">Transmembrane</keyword>
<organism evidence="4 5">
    <name type="scientific">Immersiella caudata</name>
    <dbReference type="NCBI Taxonomy" id="314043"/>
    <lineage>
        <taxon>Eukaryota</taxon>
        <taxon>Fungi</taxon>
        <taxon>Dikarya</taxon>
        <taxon>Ascomycota</taxon>
        <taxon>Pezizomycotina</taxon>
        <taxon>Sordariomycetes</taxon>
        <taxon>Sordariomycetidae</taxon>
        <taxon>Sordariales</taxon>
        <taxon>Lasiosphaeriaceae</taxon>
        <taxon>Immersiella</taxon>
    </lineage>
</organism>
<dbReference type="InterPro" id="IPR050300">
    <property type="entry name" value="GDXG_lipolytic_enzyme"/>
</dbReference>
<keyword evidence="2" id="KW-1133">Transmembrane helix</keyword>
<dbReference type="InterPro" id="IPR029058">
    <property type="entry name" value="AB_hydrolase_fold"/>
</dbReference>